<dbReference type="AlphaFoldDB" id="A0A8X6X7B9"/>
<name>A0A8X6X7B9_9ARAC</name>
<dbReference type="Proteomes" id="UP000886998">
    <property type="component" value="Unassembled WGS sequence"/>
</dbReference>
<reference evidence="2" key="1">
    <citation type="submission" date="2020-08" db="EMBL/GenBank/DDBJ databases">
        <title>Multicomponent nature underlies the extraordinary mechanical properties of spider dragline silk.</title>
        <authorList>
            <person name="Kono N."/>
            <person name="Nakamura H."/>
            <person name="Mori M."/>
            <person name="Yoshida Y."/>
            <person name="Ohtoshi R."/>
            <person name="Malay A.D."/>
            <person name="Moran D.A.P."/>
            <person name="Tomita M."/>
            <person name="Numata K."/>
            <person name="Arakawa K."/>
        </authorList>
    </citation>
    <scope>NUCLEOTIDE SEQUENCE</scope>
</reference>
<dbReference type="EMBL" id="BMAV01006317">
    <property type="protein sequence ID" value="GFY48114.1"/>
    <property type="molecule type" value="Genomic_DNA"/>
</dbReference>
<protein>
    <submittedName>
        <fullName evidence="2">Uncharacterized protein</fullName>
    </submittedName>
</protein>
<proteinExistence type="predicted"/>
<feature type="compositionally biased region" description="Polar residues" evidence="1">
    <location>
        <begin position="50"/>
        <end position="74"/>
    </location>
</feature>
<evidence type="ECO:0000313" key="3">
    <source>
        <dbReference type="Proteomes" id="UP000886998"/>
    </source>
</evidence>
<evidence type="ECO:0000256" key="1">
    <source>
        <dbReference type="SAM" id="MobiDB-lite"/>
    </source>
</evidence>
<feature type="region of interest" description="Disordered" evidence="1">
    <location>
        <begin position="47"/>
        <end position="85"/>
    </location>
</feature>
<evidence type="ECO:0000313" key="2">
    <source>
        <dbReference type="EMBL" id="GFY48114.1"/>
    </source>
</evidence>
<sequence>MCGNIDNCLLKYVINVLFSMFANIQIITKLDPAHNLQYSSDSDECEMNIDHNTIPQNAKNSDALSDTDTASFSSIDEMPSATASG</sequence>
<organism evidence="2 3">
    <name type="scientific">Trichonephila inaurata madagascariensis</name>
    <dbReference type="NCBI Taxonomy" id="2747483"/>
    <lineage>
        <taxon>Eukaryota</taxon>
        <taxon>Metazoa</taxon>
        <taxon>Ecdysozoa</taxon>
        <taxon>Arthropoda</taxon>
        <taxon>Chelicerata</taxon>
        <taxon>Arachnida</taxon>
        <taxon>Araneae</taxon>
        <taxon>Araneomorphae</taxon>
        <taxon>Entelegynae</taxon>
        <taxon>Araneoidea</taxon>
        <taxon>Nephilidae</taxon>
        <taxon>Trichonephila</taxon>
        <taxon>Trichonephila inaurata</taxon>
    </lineage>
</organism>
<keyword evidence="3" id="KW-1185">Reference proteome</keyword>
<gene>
    <name evidence="2" type="ORF">TNIN_87251</name>
</gene>
<comment type="caution">
    <text evidence="2">The sequence shown here is derived from an EMBL/GenBank/DDBJ whole genome shotgun (WGS) entry which is preliminary data.</text>
</comment>
<accession>A0A8X6X7B9</accession>
<dbReference type="OrthoDB" id="6720297at2759"/>